<keyword evidence="6" id="KW-0067">ATP-binding</keyword>
<dbReference type="InterPro" id="IPR021886">
    <property type="entry name" value="MgsA_C"/>
</dbReference>
<dbReference type="Pfam" id="PF00004">
    <property type="entry name" value="AAA"/>
    <property type="match status" value="1"/>
</dbReference>
<dbReference type="EMBL" id="FMUN01000003">
    <property type="protein sequence ID" value="SCY14247.1"/>
    <property type="molecule type" value="Genomic_DNA"/>
</dbReference>
<evidence type="ECO:0000256" key="7">
    <source>
        <dbReference type="SAM" id="MobiDB-lite"/>
    </source>
</evidence>
<dbReference type="RefSeq" id="WP_054966057.1">
    <property type="nucleotide sequence ID" value="NZ_FMUN01000003.1"/>
</dbReference>
<reference evidence="10" key="1">
    <citation type="submission" date="2016-10" db="EMBL/GenBank/DDBJ databases">
        <authorList>
            <person name="Varghese N."/>
        </authorList>
    </citation>
    <scope>NUCLEOTIDE SEQUENCE [LARGE SCALE GENOMIC DNA]</scope>
    <source>
        <strain evidence="10">HL 19</strain>
    </source>
</reference>
<dbReference type="SMART" id="SM00382">
    <property type="entry name" value="AAA"/>
    <property type="match status" value="1"/>
</dbReference>
<dbReference type="InterPro" id="IPR051314">
    <property type="entry name" value="AAA_ATPase_RarA/MGS1/WRNIP1"/>
</dbReference>
<dbReference type="GO" id="GO:0003677">
    <property type="term" value="F:DNA binding"/>
    <property type="evidence" value="ECO:0007669"/>
    <property type="project" value="InterPro"/>
</dbReference>
<name>A0A0P9ENJ0_9GAMM</name>
<feature type="compositionally biased region" description="Basic and acidic residues" evidence="7">
    <location>
        <begin position="429"/>
        <end position="439"/>
    </location>
</feature>
<dbReference type="SUPFAM" id="SSF48019">
    <property type="entry name" value="post-AAA+ oligomerization domain-like"/>
    <property type="match status" value="1"/>
</dbReference>
<dbReference type="InterPro" id="IPR003959">
    <property type="entry name" value="ATPase_AAA_core"/>
</dbReference>
<dbReference type="Proteomes" id="UP000183104">
    <property type="component" value="Unassembled WGS sequence"/>
</dbReference>
<evidence type="ECO:0000256" key="5">
    <source>
        <dbReference type="ARBA" id="ARBA00022741"/>
    </source>
</evidence>
<dbReference type="InterPro" id="IPR003593">
    <property type="entry name" value="AAA+_ATPase"/>
</dbReference>
<dbReference type="Gene3D" id="1.10.3710.10">
    <property type="entry name" value="DNA polymerase III clamp loader subunits, C-terminal domain"/>
    <property type="match status" value="1"/>
</dbReference>
<gene>
    <name evidence="9" type="ORF">SAMN05661077_1334</name>
</gene>
<comment type="similarity">
    <text evidence="2">Belongs to the AAA ATPase family. RarA/MGS1/WRNIP1 subfamily.</text>
</comment>
<dbReference type="PANTHER" id="PTHR13779">
    <property type="entry name" value="WERNER HELICASE-INTERACTING PROTEIN 1 FAMILY MEMBER"/>
    <property type="match status" value="1"/>
</dbReference>
<dbReference type="AlphaFoldDB" id="A0A0P9ENJ0"/>
<sequence>MSEPDLFSAAGGDDPGRPLADRLRPRTLEEFVGQEHLLGEGMPLRRAIESDRLHSMIFWGPPGTGKTTLARIVAERTGYAFLQISAVFSGVKDIRAAIDQARRERQEQGRPAVLFVDEVHRFNKAQLDGFLPAVEDGTVTLIGATTENPSFELNAALLSRCRVYVLKALQTGDLRRMLERALADTERGLGAWDVQVGEEELDLLAAAADGDARRALTLLELGVETARAAGEEPVRVDRETVEAVAGGRVRRYDKAGDQHYDLISALHKSIRGSDPDGAVYWLTRMLDGGDDPLYIARRLVRIASEDVGNADPRALQVTLNARDAYDFLGTPEGELALAQAAIYLAVAPKSNAAYRAFNEAAAEVEASGSLEVPHHIRNAPTRLMKKLGYGEGYQYDHDHEGGVAPEQTFLPEELAERVYYRPTDRGLEGRIRERVEEVQRKRRDGGRRENENE</sequence>
<evidence type="ECO:0000256" key="1">
    <source>
        <dbReference type="ARBA" id="ARBA00002393"/>
    </source>
</evidence>
<dbReference type="InterPro" id="IPR032423">
    <property type="entry name" value="AAA_assoc_2"/>
</dbReference>
<evidence type="ECO:0000256" key="3">
    <source>
        <dbReference type="ARBA" id="ARBA00020776"/>
    </source>
</evidence>
<dbReference type="Gene3D" id="1.20.272.10">
    <property type="match status" value="1"/>
</dbReference>
<dbReference type="Pfam" id="PF16193">
    <property type="entry name" value="AAA_assoc_2"/>
    <property type="match status" value="1"/>
</dbReference>
<evidence type="ECO:0000313" key="9">
    <source>
        <dbReference type="EMBL" id="SCY14247.1"/>
    </source>
</evidence>
<dbReference type="InterPro" id="IPR027417">
    <property type="entry name" value="P-loop_NTPase"/>
</dbReference>
<keyword evidence="10" id="KW-1185">Reference proteome</keyword>
<dbReference type="GO" id="GO:0016887">
    <property type="term" value="F:ATP hydrolysis activity"/>
    <property type="evidence" value="ECO:0007669"/>
    <property type="project" value="InterPro"/>
</dbReference>
<dbReference type="GO" id="GO:0005524">
    <property type="term" value="F:ATP binding"/>
    <property type="evidence" value="ECO:0007669"/>
    <property type="project" value="UniProtKB-KW"/>
</dbReference>
<dbReference type="FunFam" id="1.10.3710.10:FF:000004">
    <property type="entry name" value="Putative ATPase, AAA family"/>
    <property type="match status" value="1"/>
</dbReference>
<dbReference type="PANTHER" id="PTHR13779:SF7">
    <property type="entry name" value="ATPASE WRNIP1"/>
    <property type="match status" value="1"/>
</dbReference>
<dbReference type="FunFam" id="1.20.272.10:FF:000001">
    <property type="entry name" value="Putative AAA family ATPase"/>
    <property type="match status" value="1"/>
</dbReference>
<organism evidence="9 10">
    <name type="scientific">Thiohalorhabdus denitrificans</name>
    <dbReference type="NCBI Taxonomy" id="381306"/>
    <lineage>
        <taxon>Bacteria</taxon>
        <taxon>Pseudomonadati</taxon>
        <taxon>Pseudomonadota</taxon>
        <taxon>Gammaproteobacteria</taxon>
        <taxon>Thiohalorhabdales</taxon>
        <taxon>Thiohalorhabdaceae</taxon>
        <taxon>Thiohalorhabdus</taxon>
    </lineage>
</organism>
<evidence type="ECO:0000313" key="10">
    <source>
        <dbReference type="Proteomes" id="UP000183104"/>
    </source>
</evidence>
<feature type="region of interest" description="Disordered" evidence="7">
    <location>
        <begin position="1"/>
        <end position="21"/>
    </location>
</feature>
<evidence type="ECO:0000256" key="2">
    <source>
        <dbReference type="ARBA" id="ARBA00008959"/>
    </source>
</evidence>
<dbReference type="CDD" id="cd00009">
    <property type="entry name" value="AAA"/>
    <property type="match status" value="1"/>
</dbReference>
<dbReference type="SUPFAM" id="SSF52540">
    <property type="entry name" value="P-loop containing nucleoside triphosphate hydrolases"/>
    <property type="match status" value="1"/>
</dbReference>
<proteinExistence type="inferred from homology"/>
<dbReference type="PATRIC" id="fig|381306.5.peg.208"/>
<dbReference type="FunFam" id="3.40.50.300:FF:000137">
    <property type="entry name" value="Replication-associated recombination protein A"/>
    <property type="match status" value="1"/>
</dbReference>
<feature type="region of interest" description="Disordered" evidence="7">
    <location>
        <begin position="429"/>
        <end position="453"/>
    </location>
</feature>
<dbReference type="GO" id="GO:0008047">
    <property type="term" value="F:enzyme activator activity"/>
    <property type="evidence" value="ECO:0007669"/>
    <property type="project" value="TreeGrafter"/>
</dbReference>
<dbReference type="GO" id="GO:0006261">
    <property type="term" value="P:DNA-templated DNA replication"/>
    <property type="evidence" value="ECO:0007669"/>
    <property type="project" value="TreeGrafter"/>
</dbReference>
<evidence type="ECO:0000256" key="6">
    <source>
        <dbReference type="ARBA" id="ARBA00022840"/>
    </source>
</evidence>
<protein>
    <recommendedName>
        <fullName evidence="3">Replication-associated recombination protein A</fullName>
    </recommendedName>
</protein>
<feature type="domain" description="AAA+ ATPase" evidence="8">
    <location>
        <begin position="52"/>
        <end position="169"/>
    </location>
</feature>
<comment type="function">
    <text evidence="1">DNA-dependent ATPase that plays important roles in cellular responses to stalled DNA replication processes.</text>
</comment>
<dbReference type="GO" id="GO:0017116">
    <property type="term" value="F:single-stranded DNA helicase activity"/>
    <property type="evidence" value="ECO:0007669"/>
    <property type="project" value="TreeGrafter"/>
</dbReference>
<evidence type="ECO:0000259" key="8">
    <source>
        <dbReference type="SMART" id="SM00382"/>
    </source>
</evidence>
<accession>A0A0P9ENJ0</accession>
<dbReference type="GO" id="GO:0000731">
    <property type="term" value="P:DNA synthesis involved in DNA repair"/>
    <property type="evidence" value="ECO:0007669"/>
    <property type="project" value="TreeGrafter"/>
</dbReference>
<dbReference type="OrthoDB" id="9778364at2"/>
<dbReference type="Gene3D" id="1.10.8.60">
    <property type="match status" value="1"/>
</dbReference>
<dbReference type="InterPro" id="IPR008921">
    <property type="entry name" value="DNA_pol3_clamp-load_cplx_C"/>
</dbReference>
<keyword evidence="5" id="KW-0547">Nucleotide-binding</keyword>
<dbReference type="Pfam" id="PF12002">
    <property type="entry name" value="MgsA_C"/>
    <property type="match status" value="1"/>
</dbReference>
<dbReference type="Gene3D" id="3.40.50.300">
    <property type="entry name" value="P-loop containing nucleotide triphosphate hydrolases"/>
    <property type="match status" value="1"/>
</dbReference>
<keyword evidence="4" id="KW-0235">DNA replication</keyword>
<dbReference type="STRING" id="381306.AN478_07840"/>
<evidence type="ECO:0000256" key="4">
    <source>
        <dbReference type="ARBA" id="ARBA00022705"/>
    </source>
</evidence>